<reference evidence="1" key="1">
    <citation type="submission" date="2022-06" db="EMBL/GenBank/DDBJ databases">
        <title>Helicobacter colisuis sp. nov.</title>
        <authorList>
            <person name="Papic B."/>
            <person name="Gruntar I."/>
        </authorList>
    </citation>
    <scope>NUCLEOTIDE SEQUENCE</scope>
    <source>
        <strain evidence="1">11154-15</strain>
    </source>
</reference>
<dbReference type="EMBL" id="JAMOKX010000006">
    <property type="protein sequence ID" value="MCL9819953.1"/>
    <property type="molecule type" value="Genomic_DNA"/>
</dbReference>
<name>A0ABT0TVJ4_9HELI</name>
<dbReference type="Proteomes" id="UP001057522">
    <property type="component" value="Unassembled WGS sequence"/>
</dbReference>
<gene>
    <name evidence="1" type="ORF">NCR95_07235</name>
</gene>
<dbReference type="GO" id="GO:0004519">
    <property type="term" value="F:endonuclease activity"/>
    <property type="evidence" value="ECO:0007669"/>
    <property type="project" value="UniProtKB-KW"/>
</dbReference>
<accession>A0ABT0TVJ4</accession>
<keyword evidence="2" id="KW-1185">Reference proteome</keyword>
<proteinExistence type="predicted"/>
<dbReference type="RefSeq" id="WP_250604797.1">
    <property type="nucleotide sequence ID" value="NZ_JAMOKX010000006.1"/>
</dbReference>
<keyword evidence="1" id="KW-0255">Endonuclease</keyword>
<keyword evidence="1" id="KW-0378">Hydrolase</keyword>
<protein>
    <submittedName>
        <fullName evidence="1">Restriction endonuclease</fullName>
    </submittedName>
</protein>
<sequence>MCLRYEFPLSKATGKIRIKERLAFSDYGIPVPPTKTIITHKHYIEWQIGYDTLVDSNEEYHFIGANGKRKQIYELSEFLEFGLKCKLIDLEALKVLKYEIENNKDFIECREAITRSNLQKRQ</sequence>
<organism evidence="1 2">
    <name type="scientific">Helicobacter colisuis</name>
    <dbReference type="NCBI Taxonomy" id="2949739"/>
    <lineage>
        <taxon>Bacteria</taxon>
        <taxon>Pseudomonadati</taxon>
        <taxon>Campylobacterota</taxon>
        <taxon>Epsilonproteobacteria</taxon>
        <taxon>Campylobacterales</taxon>
        <taxon>Helicobacteraceae</taxon>
        <taxon>Helicobacter</taxon>
    </lineage>
</organism>
<comment type="caution">
    <text evidence="1">The sequence shown here is derived from an EMBL/GenBank/DDBJ whole genome shotgun (WGS) entry which is preliminary data.</text>
</comment>
<evidence type="ECO:0000313" key="1">
    <source>
        <dbReference type="EMBL" id="MCL9819953.1"/>
    </source>
</evidence>
<evidence type="ECO:0000313" key="2">
    <source>
        <dbReference type="Proteomes" id="UP001057522"/>
    </source>
</evidence>
<keyword evidence="1" id="KW-0540">Nuclease</keyword>